<feature type="signal peptide" evidence="1">
    <location>
        <begin position="1"/>
        <end position="21"/>
    </location>
</feature>
<organism evidence="2 3">
    <name type="scientific">Arcticibacter svalbardensis MN12-7</name>
    <dbReference type="NCBI Taxonomy" id="1150600"/>
    <lineage>
        <taxon>Bacteria</taxon>
        <taxon>Pseudomonadati</taxon>
        <taxon>Bacteroidota</taxon>
        <taxon>Sphingobacteriia</taxon>
        <taxon>Sphingobacteriales</taxon>
        <taxon>Sphingobacteriaceae</taxon>
        <taxon>Arcticibacter</taxon>
    </lineage>
</organism>
<dbReference type="Proteomes" id="UP000014174">
    <property type="component" value="Unassembled WGS sequence"/>
</dbReference>
<evidence type="ECO:0000313" key="2">
    <source>
        <dbReference type="EMBL" id="EOR94177.1"/>
    </source>
</evidence>
<keyword evidence="1" id="KW-0732">Signal</keyword>
<dbReference type="RefSeq" id="WP_016195903.1">
    <property type="nucleotide sequence ID" value="NZ_AQPN01000096.1"/>
</dbReference>
<reference evidence="2 3" key="1">
    <citation type="journal article" date="2013" name="Genome Announc.">
        <title>Draft Genome Sequence of Arcticibacter svalbardensis Strain MN12-7T, a Member of the Family Sphingobacteriaceae Isolated from an Arctic Soil Sample.</title>
        <authorList>
            <person name="Shivaji S."/>
            <person name="Ara S."/>
            <person name="Prasad S."/>
            <person name="Manasa B.P."/>
            <person name="Begum Z."/>
            <person name="Singh A."/>
            <person name="Kumar Pinnaka A."/>
        </authorList>
    </citation>
    <scope>NUCLEOTIDE SEQUENCE [LARGE SCALE GENOMIC DNA]</scope>
    <source>
        <strain evidence="2 3">MN12-7</strain>
    </source>
</reference>
<protein>
    <submittedName>
        <fullName evidence="2">Uncharacterized protein</fullName>
    </submittedName>
</protein>
<feature type="chain" id="PRO_5004472236" evidence="1">
    <location>
        <begin position="22"/>
        <end position="73"/>
    </location>
</feature>
<comment type="caution">
    <text evidence="2">The sequence shown here is derived from an EMBL/GenBank/DDBJ whole genome shotgun (WGS) entry which is preliminary data.</text>
</comment>
<name>R9GQU0_9SPHI</name>
<dbReference type="STRING" id="1150600.ADIARSV_2672"/>
<evidence type="ECO:0000256" key="1">
    <source>
        <dbReference type="SAM" id="SignalP"/>
    </source>
</evidence>
<dbReference type="PATRIC" id="fig|1150600.3.peg.2646"/>
<accession>R9GQU0</accession>
<proteinExistence type="predicted"/>
<keyword evidence="3" id="KW-1185">Reference proteome</keyword>
<dbReference type="eggNOG" id="COG0726">
    <property type="taxonomic scope" value="Bacteria"/>
</dbReference>
<gene>
    <name evidence="2" type="ORF">ADIARSV_2672</name>
</gene>
<dbReference type="EMBL" id="AQPN01000096">
    <property type="protein sequence ID" value="EOR94177.1"/>
    <property type="molecule type" value="Genomic_DNA"/>
</dbReference>
<evidence type="ECO:0000313" key="3">
    <source>
        <dbReference type="Proteomes" id="UP000014174"/>
    </source>
</evidence>
<sequence length="73" mass="8255">MNFKNILILSLALVINSFCYAQVESRNWERKKCAVVLTYDDALNVHLDKVIGSAPVLAERISEWRAASSKVMN</sequence>
<dbReference type="AlphaFoldDB" id="R9GQU0"/>